<comment type="caution">
    <text evidence="11">The sequence shown here is derived from an EMBL/GenBank/DDBJ whole genome shotgun (WGS) entry which is preliminary data.</text>
</comment>
<dbReference type="InterPro" id="IPR000897">
    <property type="entry name" value="SRP54_GTPase_dom"/>
</dbReference>
<dbReference type="EMBL" id="JBHPKH010000017">
    <property type="protein sequence ID" value="MFC1572459.1"/>
    <property type="molecule type" value="Genomic_DNA"/>
</dbReference>
<keyword evidence="6 9" id="KW-0733">Signal recognition particle</keyword>
<evidence type="ECO:0000256" key="6">
    <source>
        <dbReference type="ARBA" id="ARBA00023135"/>
    </source>
</evidence>
<evidence type="ECO:0000256" key="7">
    <source>
        <dbReference type="ARBA" id="ARBA00023274"/>
    </source>
</evidence>
<evidence type="ECO:0000256" key="9">
    <source>
        <dbReference type="HAMAP-Rule" id="MF_00306"/>
    </source>
</evidence>
<keyword evidence="3 9" id="KW-0378">Hydrolase</keyword>
<dbReference type="EC" id="3.6.5.4" evidence="9"/>
<dbReference type="Gene3D" id="1.20.120.140">
    <property type="entry name" value="Signal recognition particle SRP54, nucleotide-binding domain"/>
    <property type="match status" value="1"/>
</dbReference>
<feature type="binding site" evidence="9">
    <location>
        <begin position="107"/>
        <end position="114"/>
    </location>
    <ligand>
        <name>GTP</name>
        <dbReference type="ChEBI" id="CHEBI:37565"/>
    </ligand>
</feature>
<evidence type="ECO:0000256" key="8">
    <source>
        <dbReference type="ARBA" id="ARBA00048027"/>
    </source>
</evidence>
<dbReference type="InterPro" id="IPR027417">
    <property type="entry name" value="P-loop_NTPase"/>
</dbReference>
<proteinExistence type="inferred from homology"/>
<feature type="binding site" evidence="9">
    <location>
        <begin position="247"/>
        <end position="250"/>
    </location>
    <ligand>
        <name>GTP</name>
        <dbReference type="ChEBI" id="CHEBI:37565"/>
    </ligand>
</feature>
<name>A0ABV6YJG4_UNCEI</name>
<evidence type="ECO:0000256" key="4">
    <source>
        <dbReference type="ARBA" id="ARBA00022884"/>
    </source>
</evidence>
<evidence type="ECO:0000256" key="1">
    <source>
        <dbReference type="ARBA" id="ARBA00005450"/>
    </source>
</evidence>
<keyword evidence="2 9" id="KW-0547">Nucleotide-binding</keyword>
<dbReference type="PANTHER" id="PTHR11564:SF5">
    <property type="entry name" value="SIGNAL RECOGNITION PARTICLE SUBUNIT SRP54"/>
    <property type="match status" value="1"/>
</dbReference>
<protein>
    <recommendedName>
        <fullName evidence="9">Signal recognition particle protein</fullName>
        <ecNumber evidence="9">3.6.5.4</ecNumber>
    </recommendedName>
    <alternativeName>
        <fullName evidence="9">Fifty-four homolog</fullName>
    </alternativeName>
</protein>
<dbReference type="Gene3D" id="1.10.260.30">
    <property type="entry name" value="Signal recognition particle, SRP54 subunit, M-domain"/>
    <property type="match status" value="1"/>
</dbReference>
<keyword evidence="7 9" id="KW-0687">Ribonucleoprotein</keyword>
<gene>
    <name evidence="9 11" type="primary">ffh</name>
    <name evidence="11" type="ORF">ACFL6M_02560</name>
</gene>
<keyword evidence="12" id="KW-1185">Reference proteome</keyword>
<comment type="subcellular location">
    <subcellularLocation>
        <location evidence="9">Cytoplasm</location>
    </subcellularLocation>
    <text evidence="9">The SRP-RNC complex is targeted to the cytoplasmic membrane.</text>
</comment>
<accession>A0ABV6YJG4</accession>
<dbReference type="InterPro" id="IPR004780">
    <property type="entry name" value="SRP"/>
</dbReference>
<dbReference type="SUPFAM" id="SSF52540">
    <property type="entry name" value="P-loop containing nucleoside triphosphate hydrolases"/>
    <property type="match status" value="1"/>
</dbReference>
<dbReference type="InterPro" id="IPR042101">
    <property type="entry name" value="SRP54_N_sf"/>
</dbReference>
<reference evidence="11 12" key="1">
    <citation type="submission" date="2024-09" db="EMBL/GenBank/DDBJ databases">
        <authorList>
            <person name="D'Angelo T."/>
        </authorList>
    </citation>
    <scope>NUCLEOTIDE SEQUENCE [LARGE SCALE GENOMIC DNA]</scope>
    <source>
        <strain evidence="11">SAG AM-320-E07</strain>
    </source>
</reference>
<dbReference type="Pfam" id="PF02978">
    <property type="entry name" value="SRP_SPB"/>
    <property type="match status" value="1"/>
</dbReference>
<dbReference type="SMART" id="SM00963">
    <property type="entry name" value="SRP54_N"/>
    <property type="match status" value="1"/>
</dbReference>
<feature type="domain" description="SRP54-type proteins GTP-binding" evidence="10">
    <location>
        <begin position="268"/>
        <end position="281"/>
    </location>
</feature>
<evidence type="ECO:0000313" key="12">
    <source>
        <dbReference type="Proteomes" id="UP001593833"/>
    </source>
</evidence>
<evidence type="ECO:0000313" key="11">
    <source>
        <dbReference type="EMBL" id="MFC1572459.1"/>
    </source>
</evidence>
<dbReference type="InterPro" id="IPR004125">
    <property type="entry name" value="Signal_recog_particle_SRP54_M"/>
</dbReference>
<comment type="catalytic activity">
    <reaction evidence="8 9">
        <text>GTP + H2O = GDP + phosphate + H(+)</text>
        <dbReference type="Rhea" id="RHEA:19669"/>
        <dbReference type="ChEBI" id="CHEBI:15377"/>
        <dbReference type="ChEBI" id="CHEBI:15378"/>
        <dbReference type="ChEBI" id="CHEBI:37565"/>
        <dbReference type="ChEBI" id="CHEBI:43474"/>
        <dbReference type="ChEBI" id="CHEBI:58189"/>
        <dbReference type="EC" id="3.6.5.4"/>
    </reaction>
</comment>
<comment type="similarity">
    <text evidence="1 9">Belongs to the GTP-binding SRP family. SRP54 subfamily.</text>
</comment>
<dbReference type="HAMAP" id="MF_00306">
    <property type="entry name" value="SRP54"/>
    <property type="match status" value="1"/>
</dbReference>
<dbReference type="InterPro" id="IPR022941">
    <property type="entry name" value="SRP54"/>
</dbReference>
<dbReference type="SMART" id="SM00382">
    <property type="entry name" value="AAA"/>
    <property type="match status" value="1"/>
</dbReference>
<dbReference type="Pfam" id="PF02881">
    <property type="entry name" value="SRP54_N"/>
    <property type="match status" value="1"/>
</dbReference>
<evidence type="ECO:0000259" key="10">
    <source>
        <dbReference type="PROSITE" id="PS00300"/>
    </source>
</evidence>
<keyword evidence="5 9" id="KW-0342">GTP-binding</keyword>
<dbReference type="Pfam" id="PF00448">
    <property type="entry name" value="SRP54"/>
    <property type="match status" value="1"/>
</dbReference>
<feature type="binding site" evidence="9">
    <location>
        <begin position="189"/>
        <end position="193"/>
    </location>
    <ligand>
        <name>GTP</name>
        <dbReference type="ChEBI" id="CHEBI:37565"/>
    </ligand>
</feature>
<dbReference type="PROSITE" id="PS00300">
    <property type="entry name" value="SRP54"/>
    <property type="match status" value="1"/>
</dbReference>
<evidence type="ECO:0000256" key="3">
    <source>
        <dbReference type="ARBA" id="ARBA00022801"/>
    </source>
</evidence>
<dbReference type="CDD" id="cd18539">
    <property type="entry name" value="SRP_G"/>
    <property type="match status" value="1"/>
</dbReference>
<sequence>MFEALSGRLDEVFARLRGRGKLSPENIRDSLREIRRVLLEADVNYKVARDFIKQVEERALGVEVLKSLTPGQQLVKIVHEALIELLGGETAQLAAADEIPTRILFVGLQGSGKTTCVGKIARRLRKQKKVPHLAACDVHRPAAVEQLQKLGEQLQVQVYAEPGEKDAAAVAKRGWSDARKAGADYYLVDTAGRMQIDEEMMQEVERVRDETQPHQILLVVDGLTGQEAVAVSAAFHERLTLSGVILTKMDGDARGGAALSVRAVTGVPILFVGTGERLEALETFHPSGMASRILGMGDVLSLVEKAQESVQLEDAEKLRKSLESNELTFEQFLQQMRQVRKMGPLQDLVKLIPGMGSKALGPVSVDEKEVSRVEAIVLSMTPRERRKPEIINGSRRKRIARGSGTSVQQVNRLLRDFQQMRKLFGRLRKGGKLPGLFQPS</sequence>
<dbReference type="SUPFAM" id="SSF47446">
    <property type="entry name" value="Signal peptide-binding domain"/>
    <property type="match status" value="1"/>
</dbReference>
<evidence type="ECO:0000256" key="5">
    <source>
        <dbReference type="ARBA" id="ARBA00023134"/>
    </source>
</evidence>
<keyword evidence="4 9" id="KW-0694">RNA-binding</keyword>
<organism evidence="11 12">
    <name type="scientific">Eiseniibacteriota bacterium</name>
    <dbReference type="NCBI Taxonomy" id="2212470"/>
    <lineage>
        <taxon>Bacteria</taxon>
        <taxon>Candidatus Eiseniibacteriota</taxon>
    </lineage>
</organism>
<dbReference type="SMART" id="SM00962">
    <property type="entry name" value="SRP54"/>
    <property type="match status" value="1"/>
</dbReference>
<comment type="subunit">
    <text evidence="9">Part of the signal recognition particle protein translocation system, which is composed of SRP and FtsY.</text>
</comment>
<comment type="function">
    <text evidence="9">Involved in targeting and insertion of nascent membrane proteins into the cytoplasmic membrane. Binds to the hydrophobic signal sequence of the ribosome-nascent chain (RNC) as it emerges from the ribosomes. The SRP-RNC complex is then targeted to the cytoplasmic membrane where it interacts with the SRP receptor FtsY.</text>
</comment>
<dbReference type="Gene3D" id="3.40.50.300">
    <property type="entry name" value="P-loop containing nucleotide triphosphate hydrolases"/>
    <property type="match status" value="1"/>
</dbReference>
<keyword evidence="9" id="KW-0963">Cytoplasm</keyword>
<evidence type="ECO:0000256" key="2">
    <source>
        <dbReference type="ARBA" id="ARBA00022741"/>
    </source>
</evidence>
<comment type="domain">
    <text evidence="9">Composed of three domains: the N-terminal N domain, which is responsible for interactions with the ribosome, the central G domain, which binds GTP, and the C-terminal M domain, which binds the RNA and the signal sequence of the RNC.</text>
</comment>
<dbReference type="Proteomes" id="UP001593833">
    <property type="component" value="Unassembled WGS sequence"/>
</dbReference>
<dbReference type="NCBIfam" id="TIGR00959">
    <property type="entry name" value="ffh"/>
    <property type="match status" value="1"/>
</dbReference>
<dbReference type="InterPro" id="IPR013822">
    <property type="entry name" value="Signal_recog_particl_SRP54_hlx"/>
</dbReference>
<dbReference type="InterPro" id="IPR003593">
    <property type="entry name" value="AAA+_ATPase"/>
</dbReference>
<dbReference type="PANTHER" id="PTHR11564">
    <property type="entry name" value="SIGNAL RECOGNITION PARTICLE 54K PROTEIN SRP54"/>
    <property type="match status" value="1"/>
</dbReference>
<dbReference type="InterPro" id="IPR036891">
    <property type="entry name" value="Signal_recog_part_SRP54_M_sf"/>
</dbReference>